<evidence type="ECO:0000256" key="1">
    <source>
        <dbReference type="SAM" id="Phobius"/>
    </source>
</evidence>
<keyword evidence="1" id="KW-0812">Transmembrane</keyword>
<organism evidence="2">
    <name type="scientific">viral metagenome</name>
    <dbReference type="NCBI Taxonomy" id="1070528"/>
    <lineage>
        <taxon>unclassified sequences</taxon>
        <taxon>metagenomes</taxon>
        <taxon>organismal metagenomes</taxon>
    </lineage>
</organism>
<dbReference type="AlphaFoldDB" id="A0A6C0HMC4"/>
<keyword evidence="1" id="KW-1133">Transmembrane helix</keyword>
<name>A0A6C0HMC4_9ZZZZ</name>
<reference evidence="2" key="1">
    <citation type="journal article" date="2020" name="Nature">
        <title>Giant virus diversity and host interactions through global metagenomics.</title>
        <authorList>
            <person name="Schulz F."/>
            <person name="Roux S."/>
            <person name="Paez-Espino D."/>
            <person name="Jungbluth S."/>
            <person name="Walsh D.A."/>
            <person name="Denef V.J."/>
            <person name="McMahon K.D."/>
            <person name="Konstantinidis K.T."/>
            <person name="Eloe-Fadrosh E.A."/>
            <person name="Kyrpides N.C."/>
            <person name="Woyke T."/>
        </authorList>
    </citation>
    <scope>NUCLEOTIDE SEQUENCE</scope>
    <source>
        <strain evidence="2">GVMAG-M-3300023184-13</strain>
    </source>
</reference>
<evidence type="ECO:0000313" key="2">
    <source>
        <dbReference type="EMBL" id="QHT81520.1"/>
    </source>
</evidence>
<proteinExistence type="predicted"/>
<sequence length="132" mass="15542">MYNYTTYIDTLIHWKYFPVIIVIVICLLGWYLTSFYMQSHISTGAIHPININSHMLRACNMMPDERIFRKTIDLPDRDPRWLTSSMVAPQVTLPSDEKRKGSRMEVFNMFYNNGIDDEIAIKSRPHNLFVIP</sequence>
<keyword evidence="1" id="KW-0472">Membrane</keyword>
<accession>A0A6C0HMC4</accession>
<dbReference type="EMBL" id="MN739984">
    <property type="protein sequence ID" value="QHT81520.1"/>
    <property type="molecule type" value="Genomic_DNA"/>
</dbReference>
<protein>
    <submittedName>
        <fullName evidence="2">Uncharacterized protein</fullName>
    </submittedName>
</protein>
<feature type="transmembrane region" description="Helical" evidence="1">
    <location>
        <begin position="12"/>
        <end position="32"/>
    </location>
</feature>